<proteinExistence type="predicted"/>
<reference evidence="1 2" key="1">
    <citation type="submission" date="2019-04" db="EMBL/GenBank/DDBJ databases">
        <title>Chitiniphilus eburnea sp. nov., a novel chitinolytic bacterium isolated from aquaculture sludge.</title>
        <authorList>
            <person name="Sheng M."/>
        </authorList>
    </citation>
    <scope>NUCLEOTIDE SEQUENCE [LARGE SCALE GENOMIC DNA]</scope>
    <source>
        <strain evidence="1 2">HX-2-15</strain>
    </source>
</reference>
<comment type="caution">
    <text evidence="1">The sequence shown here is derived from an EMBL/GenBank/DDBJ whole genome shotgun (WGS) entry which is preliminary data.</text>
</comment>
<sequence length="247" mass="27664">MLGALAARDSRKALRSFLIAAGFKRHGPELVYLAAIYSGLYIIPSEPDEVRASLVDGDLAKKYYNLGRLYYPNNISIMFIGNYLDFEAGRYPEGPAVNRLDPTFLEVSRLLEAGFDQKLSFDFYAAQTASWISLDLAVMSKVLPLAQGKLSCKAFASTPAYSQKRPNNYLPSFVKMDEVLYLLLDMKVNKLKEQCNEAAVVEVDLHDIHQAQADGDAVADMKFEYLEGGKMNSVVRMDVEYLMSKNK</sequence>
<dbReference type="Proteomes" id="UP000310016">
    <property type="component" value="Unassembled WGS sequence"/>
</dbReference>
<accession>A0A4U0Q7X4</accession>
<dbReference type="EMBL" id="SUMF01000002">
    <property type="protein sequence ID" value="TJZ77336.1"/>
    <property type="molecule type" value="Genomic_DNA"/>
</dbReference>
<name>A0A4U0Q7X4_9NEIS</name>
<dbReference type="AlphaFoldDB" id="A0A4U0Q7X4"/>
<protein>
    <submittedName>
        <fullName evidence="1">Uncharacterized protein</fullName>
    </submittedName>
</protein>
<keyword evidence="2" id="KW-1185">Reference proteome</keyword>
<evidence type="ECO:0000313" key="1">
    <source>
        <dbReference type="EMBL" id="TJZ77336.1"/>
    </source>
</evidence>
<gene>
    <name evidence="1" type="ORF">FAZ21_03060</name>
</gene>
<evidence type="ECO:0000313" key="2">
    <source>
        <dbReference type="Proteomes" id="UP000310016"/>
    </source>
</evidence>
<organism evidence="1 2">
    <name type="scientific">Chitiniphilus eburneus</name>
    <dbReference type="NCBI Taxonomy" id="2571148"/>
    <lineage>
        <taxon>Bacteria</taxon>
        <taxon>Pseudomonadati</taxon>
        <taxon>Pseudomonadota</taxon>
        <taxon>Betaproteobacteria</taxon>
        <taxon>Neisseriales</taxon>
        <taxon>Chitinibacteraceae</taxon>
        <taxon>Chitiniphilus</taxon>
    </lineage>
</organism>